<dbReference type="Proteomes" id="UP000630864">
    <property type="component" value="Unassembled WGS sequence"/>
</dbReference>
<reference evidence="1" key="1">
    <citation type="submission" date="2020-09" db="EMBL/GenBank/DDBJ databases">
        <title>Pseudomonas syringae pv. eriobotryae genome sequence causing loquat canker disease.</title>
        <authorList>
            <person name="Fukuda S."/>
            <person name="Tashiro H."/>
            <person name="Nagano Y."/>
        </authorList>
    </citation>
    <scope>NUCLEOTIDE SEQUENCE</scope>
    <source>
        <strain evidence="1">AM001</strain>
    </source>
</reference>
<name>A0A9P3AKQ4_PSEA0</name>
<evidence type="ECO:0000313" key="1">
    <source>
        <dbReference type="EMBL" id="GFZ63176.1"/>
    </source>
</evidence>
<evidence type="ECO:0000313" key="2">
    <source>
        <dbReference type="Proteomes" id="UP000630864"/>
    </source>
</evidence>
<organism evidence="1 2">
    <name type="scientific">Pseudomonas amygdali pv. eriobotryae</name>
    <dbReference type="NCBI Taxonomy" id="129137"/>
    <lineage>
        <taxon>Bacteria</taxon>
        <taxon>Pseudomonadati</taxon>
        <taxon>Pseudomonadota</taxon>
        <taxon>Gammaproteobacteria</taxon>
        <taxon>Pseudomonadales</taxon>
        <taxon>Pseudomonadaceae</taxon>
        <taxon>Pseudomonas</taxon>
        <taxon>Pseudomonas amygdali</taxon>
    </lineage>
</organism>
<comment type="caution">
    <text evidence="1">The sequence shown here is derived from an EMBL/GenBank/DDBJ whole genome shotgun (WGS) entry which is preliminary data.</text>
</comment>
<accession>A0A9P3AKQ4</accession>
<gene>
    <name evidence="1" type="ORF">PSE10A_56870</name>
</gene>
<dbReference type="AlphaFoldDB" id="A0A9P3AKQ4"/>
<dbReference type="EMBL" id="BMZW01000070">
    <property type="protein sequence ID" value="GFZ63176.1"/>
    <property type="molecule type" value="Genomic_DNA"/>
</dbReference>
<protein>
    <submittedName>
        <fullName evidence="1">Uncharacterized protein</fullName>
    </submittedName>
</protein>
<proteinExistence type="predicted"/>
<sequence>MPQGFLPGTTPTTARECTMPANYPPEWFQMADVRRRRLSASIWIPLRQSEVLHQQGTDREPGTFEETLCVGSLAVYTDQRELGETLGWSSIGLIHTPGPYAFGDGRYKPADQYLHDEEEPPVGVELVLLNHLNSDHDTQWLVNQDLILALRLMQEGDLWVSPNEGYMEVIRQRRNNEGRVIAIEIRAEHLRDYLCARGLALRLVQYRERKQYVADASHIPWHGAPVEEKKDNELFKLHTFGIRADGGLLGRMSVMRVWRTDVDPEEDVPAFAAENNSNTDYEHYEVEHSGLTYEQVDGRLWREEWVEPALRSERVRGDRPEEELYYTTGASGERLSASVLDNENIGLYLWFKAEVIEALLAFKGSALEWYTSDTGSIKCSPDYSIHFGVNEQSHINAHAYDIVKLPLWQQKIWHGFNISPDGRPSRELVASQFESNPADTTAPEEMFKLVIGKLNAFFSKHFDGPLFKPHDHAAEILRNCHRFRALDKNGVLALAKDISRLTVDSVDIDLLRQLVKVDPKEKLGSLKLLERLLLKYCDKGMARQIMAPLHIAYGLRLGDAHLPSKKDLEDALRDLHTADGADPVTIGATLLARVGISLCEIGDTLHAGLMAENRPS</sequence>